<feature type="region of interest" description="Disordered" evidence="1">
    <location>
        <begin position="1441"/>
        <end position="1474"/>
    </location>
</feature>
<proteinExistence type="predicted"/>
<feature type="compositionally biased region" description="Low complexity" evidence="1">
    <location>
        <begin position="19"/>
        <end position="43"/>
    </location>
</feature>
<dbReference type="Pfam" id="PF15351">
    <property type="entry name" value="JCAD"/>
    <property type="match status" value="3"/>
</dbReference>
<feature type="region of interest" description="Disordered" evidence="1">
    <location>
        <begin position="159"/>
        <end position="222"/>
    </location>
</feature>
<sequence length="1680" mass="188002">MYSVEDLLISHGYKLPRHTASSTPAPVPTSSSLQPTTSSPPSYSKHHEILENRSGPRTVNGYERGPAVAMGNSSGIRQPRVYIGTCPNNNNNGPREGSQPKREGDNRGQTDTHSLGESLTSDSGFCDGNRGSQPQFKDVSYWRRRGQDFSVLLDYADIREPHGKGQGGYSRPEGPQQAKGQEVSVEDRQRAAQERQHWAAQAQAQALAQAQGRSREREAALQQWKMASERKCQSLGTEEWHPAVCFTRQMSQSEGERWAQEQQRLHARTPEGMVVHPRTKAKSQSLPRMLQPESLQYVDIALSGQEMYRRVNGHPLSHQDFYRAPRWPENGRPASANQLSITPKARFTRPPRPPSYEMHQQIRGSCEVLSGRESVTPQARDRTPIPTSRTKDSQLDYFAQDSGPPGYIPPPSYKRAPIMGGAFRGYGDVPFEYRYRGDMYPQIQVAPDGSHWFIRHPACSWPDHHRERSASSQKQLYPVYSTQERSGGGVQYISFDDPRIRHISSALGGNSLTDADKIRHIRNELPSVTVSEPAPDDSAFLPPPLGPFISVKVADENNQTSSSNLDNENKRWRSDLHKETMSNFRAPDQNCNNRHLNTLPSPKSSSSAFQSPLPRTFSRQGSSSDQFFAETITQVKTIVPESGKEIHRNTKRRVSETIFCLVSVPVHTPTNINKGLAADQNNNEAIPNLTITNTDTFAVGLKESPNIRSKSVNEIPIKSRYSHHHTISTSRNYKRAPLRKEVIDAWVLQANEDKQLGFGGSWPGNQYRNQETQTGSPVTGVKSPETQSPIRRQEALQSASDATMDIDIGTDCASSYGYPMTGQKNLHPSSNSAFSRLSLSPTQSQSLQHTQQDPSSPTKRQNQGEHPSSSPKKSSPPESEEQLVFGQFLLKPVNRRPCDAIGQLETINKEMEDTISKRANVSRFKKDFDSVDERLPWFKSGAHFTSGPEPGREAISLPPMHIEKPNHIKKRSKSFASSADLESMEMTRTFSKPRANNIPLTGKQSLLPNSDSSNNCLLSFVPAHNESNLLYRQDIPVPQESLLRDVGLTVYTETPGRPGEPMQRSLSVPFPLSHKDHTQSMTALMKTSGSFEHNSNEELDPKSKGHAKLDLSPFRVETKVCGIERESCLSPEKSNSRHITRQTMEVSFVFVDDGDDGRYALSEPLTYKNDSTIADKHLESLLNQEKANTLPAEDLTNLYEVKCAKGIPENESIEERAARILGIAVPVEALCVADKQSDDEEPDMDAILVEKQLNPNKETQHVTRKYVQVKEESLIVYGADMEEIQETGSGVVQGGEDRLKHSNDHSDGQQNQDAETPSLLDLPEFPPSKLPLSLPITPGETLSLSICGGERKGRGGTCKLIESLQDKLNCSAASSAAASTGSTTDRTARFKELDSVSRIRRLSLKTPECVEEPESKERDQIEREDQIMDVCKETRENVAQQRLEKEELEENGKRSQKEDKQEEHANLGDLEQLKEAIDGVCREEQRDEEEVHEMISETRQTASSGLREEEHFNTETEKRVMELRIVEDTENTSESVKEEHNQALVCRAETTQQAEAGNIPIPKQRTKLQKPPLLPKPRSVPKREITLPLSFSTGTCSTSDVEDEEMLSVSGGCKILRGLLCMFPSEWIIHYIKHKYVMFATIHVYAITYLFFNYSCVGKLWLLNVAGNVTLFIWCSWGKL</sequence>
<evidence type="ECO:0000313" key="4">
    <source>
        <dbReference type="Proteomes" id="UP001482620"/>
    </source>
</evidence>
<feature type="compositionally biased region" description="Basic and acidic residues" evidence="1">
    <location>
        <begin position="1295"/>
        <end position="1307"/>
    </location>
</feature>
<dbReference type="EMBL" id="JAHRIQ010047097">
    <property type="protein sequence ID" value="MEQ2236229.1"/>
    <property type="molecule type" value="Genomic_DNA"/>
</dbReference>
<feature type="compositionally biased region" description="Basic and acidic residues" evidence="1">
    <location>
        <begin position="185"/>
        <end position="197"/>
    </location>
</feature>
<feature type="transmembrane region" description="Helical" evidence="2">
    <location>
        <begin position="1660"/>
        <end position="1677"/>
    </location>
</feature>
<keyword evidence="2" id="KW-0812">Transmembrane</keyword>
<keyword evidence="2" id="KW-1133">Transmembrane helix</keyword>
<evidence type="ECO:0000256" key="1">
    <source>
        <dbReference type="SAM" id="MobiDB-lite"/>
    </source>
</evidence>
<feature type="compositionally biased region" description="Polar residues" evidence="1">
    <location>
        <begin position="763"/>
        <end position="777"/>
    </location>
</feature>
<feature type="compositionally biased region" description="Basic and acidic residues" evidence="1">
    <location>
        <begin position="379"/>
        <end position="390"/>
    </location>
</feature>
<feature type="region of interest" description="Disordered" evidence="1">
    <location>
        <begin position="1290"/>
        <end position="1336"/>
    </location>
</feature>
<evidence type="ECO:0008006" key="5">
    <source>
        <dbReference type="Google" id="ProtNLM"/>
    </source>
</evidence>
<keyword evidence="2" id="KW-0472">Membrane</keyword>
<keyword evidence="4" id="KW-1185">Reference proteome</keyword>
<accession>A0ABV0TTX6</accession>
<feature type="compositionally biased region" description="Polar residues" evidence="1">
    <location>
        <begin position="784"/>
        <end position="801"/>
    </location>
</feature>
<organism evidence="3 4">
    <name type="scientific">Ilyodon furcidens</name>
    <name type="common">goldbreast splitfin</name>
    <dbReference type="NCBI Taxonomy" id="33524"/>
    <lineage>
        <taxon>Eukaryota</taxon>
        <taxon>Metazoa</taxon>
        <taxon>Chordata</taxon>
        <taxon>Craniata</taxon>
        <taxon>Vertebrata</taxon>
        <taxon>Euteleostomi</taxon>
        <taxon>Actinopterygii</taxon>
        <taxon>Neopterygii</taxon>
        <taxon>Teleostei</taxon>
        <taxon>Neoteleostei</taxon>
        <taxon>Acanthomorphata</taxon>
        <taxon>Ovalentaria</taxon>
        <taxon>Atherinomorphae</taxon>
        <taxon>Cyprinodontiformes</taxon>
        <taxon>Goodeidae</taxon>
        <taxon>Ilyodon</taxon>
    </lineage>
</organism>
<feature type="compositionally biased region" description="Basic and acidic residues" evidence="1">
    <location>
        <begin position="98"/>
        <end position="110"/>
    </location>
</feature>
<feature type="region of interest" description="Disordered" evidence="1">
    <location>
        <begin position="600"/>
        <end position="622"/>
    </location>
</feature>
<feature type="region of interest" description="Disordered" evidence="1">
    <location>
        <begin position="16"/>
        <end position="139"/>
    </location>
</feature>
<feature type="compositionally biased region" description="Low complexity" evidence="1">
    <location>
        <begin position="198"/>
        <end position="212"/>
    </location>
</feature>
<feature type="compositionally biased region" description="Polar residues" evidence="1">
    <location>
        <begin position="111"/>
        <end position="123"/>
    </location>
</feature>
<feature type="compositionally biased region" description="Low complexity" evidence="1">
    <location>
        <begin position="600"/>
        <end position="614"/>
    </location>
</feature>
<dbReference type="PANTHER" id="PTHR34757">
    <property type="entry name" value="JUNCTIONAL PROTEIN ASSOCIATED WITH CORONARY ARTERY DISEASE"/>
    <property type="match status" value="1"/>
</dbReference>
<comment type="caution">
    <text evidence="3">The sequence shown here is derived from an EMBL/GenBank/DDBJ whole genome shotgun (WGS) entry which is preliminary data.</text>
</comment>
<protein>
    <recommendedName>
        <fullName evidence="5">Junctional cadherin 5 associated a</fullName>
    </recommendedName>
</protein>
<feature type="region of interest" description="Disordered" evidence="1">
    <location>
        <begin position="821"/>
        <end position="881"/>
    </location>
</feature>
<name>A0ABV0TTX6_9TELE</name>
<feature type="region of interest" description="Disordered" evidence="1">
    <location>
        <begin position="371"/>
        <end position="390"/>
    </location>
</feature>
<feature type="region of interest" description="Disordered" evidence="1">
    <location>
        <begin position="757"/>
        <end position="803"/>
    </location>
</feature>
<dbReference type="PANTHER" id="PTHR34757:SF2">
    <property type="entry name" value="JUNCTIONAL CADHERIN 5-ASSOCIATED A"/>
    <property type="match status" value="1"/>
</dbReference>
<reference evidence="3 4" key="1">
    <citation type="submission" date="2021-06" db="EMBL/GenBank/DDBJ databases">
        <authorList>
            <person name="Palmer J.M."/>
        </authorList>
    </citation>
    <scope>NUCLEOTIDE SEQUENCE [LARGE SCALE GENOMIC DNA]</scope>
    <source>
        <strain evidence="4">if_2019</strain>
        <tissue evidence="3">Muscle</tissue>
    </source>
</reference>
<gene>
    <name evidence="3" type="ORF">ILYODFUR_010408</name>
</gene>
<feature type="compositionally biased region" description="Low complexity" evidence="1">
    <location>
        <begin position="829"/>
        <end position="852"/>
    </location>
</feature>
<feature type="compositionally biased region" description="Polar residues" evidence="1">
    <location>
        <begin position="853"/>
        <end position="866"/>
    </location>
</feature>
<evidence type="ECO:0000313" key="3">
    <source>
        <dbReference type="EMBL" id="MEQ2236229.1"/>
    </source>
</evidence>
<feature type="transmembrane region" description="Helical" evidence="2">
    <location>
        <begin position="1636"/>
        <end position="1654"/>
    </location>
</feature>
<dbReference type="Proteomes" id="UP001482620">
    <property type="component" value="Unassembled WGS sequence"/>
</dbReference>
<feature type="compositionally biased region" description="Low complexity" evidence="1">
    <location>
        <begin position="867"/>
        <end position="877"/>
    </location>
</feature>
<dbReference type="InterPro" id="IPR028221">
    <property type="entry name" value="JCAD"/>
</dbReference>
<evidence type="ECO:0000256" key="2">
    <source>
        <dbReference type="SAM" id="Phobius"/>
    </source>
</evidence>